<sequence>MSYHDGEYGNSSKKYPEKTPSHLQPCICREEYEDKGEIDPICRRCNHFK</sequence>
<feature type="region of interest" description="Disordered" evidence="1">
    <location>
        <begin position="1"/>
        <end position="21"/>
    </location>
</feature>
<proteinExistence type="predicted"/>
<comment type="caution">
    <text evidence="2">The sequence shown here is derived from an EMBL/GenBank/DDBJ whole genome shotgun (WGS) entry which is preliminary data.</text>
</comment>
<dbReference type="RefSeq" id="WP_307326472.1">
    <property type="nucleotide sequence ID" value="NZ_JAUSUG010000011.1"/>
</dbReference>
<gene>
    <name evidence="2" type="ORF">J2S74_002914</name>
</gene>
<name>A0ABT9ZWC2_9BACI</name>
<evidence type="ECO:0000313" key="3">
    <source>
        <dbReference type="Proteomes" id="UP001230005"/>
    </source>
</evidence>
<reference evidence="2 3" key="1">
    <citation type="submission" date="2023-07" db="EMBL/GenBank/DDBJ databases">
        <title>Genomic Encyclopedia of Type Strains, Phase IV (KMG-IV): sequencing the most valuable type-strain genomes for metagenomic binning, comparative biology and taxonomic classification.</title>
        <authorList>
            <person name="Goeker M."/>
        </authorList>
    </citation>
    <scope>NUCLEOTIDE SEQUENCE [LARGE SCALE GENOMIC DNA]</scope>
    <source>
        <strain evidence="2 3">DSM 9768</strain>
    </source>
</reference>
<evidence type="ECO:0000256" key="1">
    <source>
        <dbReference type="SAM" id="MobiDB-lite"/>
    </source>
</evidence>
<keyword evidence="3" id="KW-1185">Reference proteome</keyword>
<accession>A0ABT9ZWC2</accession>
<protein>
    <submittedName>
        <fullName evidence="2">Uncharacterized protein</fullName>
    </submittedName>
</protein>
<dbReference type="EMBL" id="JAUSUG010000011">
    <property type="protein sequence ID" value="MDQ0255532.1"/>
    <property type="molecule type" value="Genomic_DNA"/>
</dbReference>
<organism evidence="2 3">
    <name type="scientific">Evansella vedderi</name>
    <dbReference type="NCBI Taxonomy" id="38282"/>
    <lineage>
        <taxon>Bacteria</taxon>
        <taxon>Bacillati</taxon>
        <taxon>Bacillota</taxon>
        <taxon>Bacilli</taxon>
        <taxon>Bacillales</taxon>
        <taxon>Bacillaceae</taxon>
        <taxon>Evansella</taxon>
    </lineage>
</organism>
<dbReference type="Proteomes" id="UP001230005">
    <property type="component" value="Unassembled WGS sequence"/>
</dbReference>
<evidence type="ECO:0000313" key="2">
    <source>
        <dbReference type="EMBL" id="MDQ0255532.1"/>
    </source>
</evidence>